<accession>A0ABP7PKP7</accession>
<feature type="domain" description="DUF397" evidence="1">
    <location>
        <begin position="5"/>
        <end position="57"/>
    </location>
</feature>
<reference evidence="3" key="1">
    <citation type="journal article" date="2019" name="Int. J. Syst. Evol. Microbiol.">
        <title>The Global Catalogue of Microorganisms (GCM) 10K type strain sequencing project: providing services to taxonomists for standard genome sequencing and annotation.</title>
        <authorList>
            <consortium name="The Broad Institute Genomics Platform"/>
            <consortium name="The Broad Institute Genome Sequencing Center for Infectious Disease"/>
            <person name="Wu L."/>
            <person name="Ma J."/>
        </authorList>
    </citation>
    <scope>NUCLEOTIDE SEQUENCE [LARGE SCALE GENOMIC DNA]</scope>
    <source>
        <strain evidence="3">JCM 17027</strain>
    </source>
</reference>
<dbReference type="Pfam" id="PF04149">
    <property type="entry name" value="DUF397"/>
    <property type="match status" value="1"/>
</dbReference>
<organism evidence="2 3">
    <name type="scientific">Streptomyces marokkonensis</name>
    <dbReference type="NCBI Taxonomy" id="324855"/>
    <lineage>
        <taxon>Bacteria</taxon>
        <taxon>Bacillati</taxon>
        <taxon>Actinomycetota</taxon>
        <taxon>Actinomycetes</taxon>
        <taxon>Kitasatosporales</taxon>
        <taxon>Streptomycetaceae</taxon>
        <taxon>Streptomyces</taxon>
    </lineage>
</organism>
<evidence type="ECO:0000313" key="2">
    <source>
        <dbReference type="EMBL" id="GAA3967332.1"/>
    </source>
</evidence>
<protein>
    <submittedName>
        <fullName evidence="2">DUF397 domain-containing protein</fullName>
    </submittedName>
</protein>
<dbReference type="Proteomes" id="UP001500034">
    <property type="component" value="Unassembled WGS sequence"/>
</dbReference>
<sequence length="64" mass="7066">MTSALEWFKSSYSSNDGPDCVEIAIAPADATIHVRDSKNRSGDRLAFTDDSWARFVAFTGRRPA</sequence>
<proteinExistence type="predicted"/>
<comment type="caution">
    <text evidence="2">The sequence shown here is derived from an EMBL/GenBank/DDBJ whole genome shotgun (WGS) entry which is preliminary data.</text>
</comment>
<keyword evidence="3" id="KW-1185">Reference proteome</keyword>
<gene>
    <name evidence="2" type="ORF">GCM10022384_18420</name>
</gene>
<dbReference type="EMBL" id="BAABCQ010000025">
    <property type="protein sequence ID" value="GAA3967332.1"/>
    <property type="molecule type" value="Genomic_DNA"/>
</dbReference>
<evidence type="ECO:0000313" key="3">
    <source>
        <dbReference type="Proteomes" id="UP001500034"/>
    </source>
</evidence>
<name>A0ABP7PKP7_9ACTN</name>
<evidence type="ECO:0000259" key="1">
    <source>
        <dbReference type="Pfam" id="PF04149"/>
    </source>
</evidence>
<dbReference type="InterPro" id="IPR007278">
    <property type="entry name" value="DUF397"/>
</dbReference>
<dbReference type="RefSeq" id="WP_345590851.1">
    <property type="nucleotide sequence ID" value="NZ_BAABCQ010000025.1"/>
</dbReference>